<feature type="region of interest" description="Disordered" evidence="1">
    <location>
        <begin position="51"/>
        <end position="74"/>
    </location>
</feature>
<sequence length="151" mass="16174">MNPWGGGMFQHTSLGSEEAVGSLHWQPRSGIGWSTKVPPNPPICGIPTKAIVGHPPSMEGRPIRPPTPRSGSPVWFEPVGDRDQGVDGWQGRDQVADVGDAGVYMGNLVDWVSQLSGSGRGKDVIDRSLRGRGYDEEIIEVMRVACVSSLG</sequence>
<dbReference type="STRING" id="22663.A0A2I0JJQ3"/>
<protein>
    <submittedName>
        <fullName evidence="2">Uncharacterized protein</fullName>
    </submittedName>
</protein>
<evidence type="ECO:0000256" key="1">
    <source>
        <dbReference type="SAM" id="MobiDB-lite"/>
    </source>
</evidence>
<organism evidence="2 3">
    <name type="scientific">Punica granatum</name>
    <name type="common">Pomegranate</name>
    <dbReference type="NCBI Taxonomy" id="22663"/>
    <lineage>
        <taxon>Eukaryota</taxon>
        <taxon>Viridiplantae</taxon>
        <taxon>Streptophyta</taxon>
        <taxon>Embryophyta</taxon>
        <taxon>Tracheophyta</taxon>
        <taxon>Spermatophyta</taxon>
        <taxon>Magnoliopsida</taxon>
        <taxon>eudicotyledons</taxon>
        <taxon>Gunneridae</taxon>
        <taxon>Pentapetalae</taxon>
        <taxon>rosids</taxon>
        <taxon>malvids</taxon>
        <taxon>Myrtales</taxon>
        <taxon>Lythraceae</taxon>
        <taxon>Punica</taxon>
    </lineage>
</organism>
<keyword evidence="3" id="KW-1185">Reference proteome</keyword>
<evidence type="ECO:0000313" key="2">
    <source>
        <dbReference type="EMBL" id="PKI56193.1"/>
    </source>
</evidence>
<dbReference type="AlphaFoldDB" id="A0A2I0JJQ3"/>
<reference evidence="2 3" key="1">
    <citation type="submission" date="2017-11" db="EMBL/GenBank/DDBJ databases">
        <title>De-novo sequencing of pomegranate (Punica granatum L.) genome.</title>
        <authorList>
            <person name="Akparov Z."/>
            <person name="Amiraslanov A."/>
            <person name="Hajiyeva S."/>
            <person name="Abbasov M."/>
            <person name="Kaur K."/>
            <person name="Hamwieh A."/>
            <person name="Solovyev V."/>
            <person name="Salamov A."/>
            <person name="Braich B."/>
            <person name="Kosarev P."/>
            <person name="Mahmoud A."/>
            <person name="Hajiyev E."/>
            <person name="Babayeva S."/>
            <person name="Izzatullayeva V."/>
            <person name="Mammadov A."/>
            <person name="Mammadov A."/>
            <person name="Sharifova S."/>
            <person name="Ojaghi J."/>
            <person name="Eynullazada K."/>
            <person name="Bayramov B."/>
            <person name="Abdulazimova A."/>
            <person name="Shahmuradov I."/>
        </authorList>
    </citation>
    <scope>NUCLEOTIDE SEQUENCE [LARGE SCALE GENOMIC DNA]</scope>
    <source>
        <strain evidence="3">cv. AG2017</strain>
        <tissue evidence="2">Leaf</tissue>
    </source>
</reference>
<name>A0A2I0JJQ3_PUNGR</name>
<comment type="caution">
    <text evidence="2">The sequence shown here is derived from an EMBL/GenBank/DDBJ whole genome shotgun (WGS) entry which is preliminary data.</text>
</comment>
<dbReference type="Proteomes" id="UP000233551">
    <property type="component" value="Unassembled WGS sequence"/>
</dbReference>
<evidence type="ECO:0000313" key="3">
    <source>
        <dbReference type="Proteomes" id="UP000233551"/>
    </source>
</evidence>
<accession>A0A2I0JJQ3</accession>
<proteinExistence type="predicted"/>
<gene>
    <name evidence="2" type="ORF">CRG98_023388</name>
</gene>
<dbReference type="EMBL" id="PGOL01001616">
    <property type="protein sequence ID" value="PKI56193.1"/>
    <property type="molecule type" value="Genomic_DNA"/>
</dbReference>